<evidence type="ECO:0000256" key="1">
    <source>
        <dbReference type="SAM" id="MobiDB-lite"/>
    </source>
</evidence>
<dbReference type="AlphaFoldDB" id="A0AAE1B4H3"/>
<feature type="region of interest" description="Disordered" evidence="1">
    <location>
        <begin position="165"/>
        <end position="187"/>
    </location>
</feature>
<comment type="caution">
    <text evidence="2">The sequence shown here is derived from an EMBL/GenBank/DDBJ whole genome shotgun (WGS) entry which is preliminary data.</text>
</comment>
<accession>A0AAE1B4H3</accession>
<proteinExistence type="predicted"/>
<evidence type="ECO:0000313" key="2">
    <source>
        <dbReference type="EMBL" id="KAK3798771.1"/>
    </source>
</evidence>
<name>A0AAE1B4H3_9GAST</name>
<gene>
    <name evidence="2" type="ORF">RRG08_050126</name>
</gene>
<dbReference type="EMBL" id="JAWDGP010000625">
    <property type="protein sequence ID" value="KAK3798771.1"/>
    <property type="molecule type" value="Genomic_DNA"/>
</dbReference>
<reference evidence="2" key="1">
    <citation type="journal article" date="2023" name="G3 (Bethesda)">
        <title>A reference genome for the long-term kleptoplast-retaining sea slug Elysia crispata morphotype clarki.</title>
        <authorList>
            <person name="Eastman K.E."/>
            <person name="Pendleton A.L."/>
            <person name="Shaikh M.A."/>
            <person name="Suttiyut T."/>
            <person name="Ogas R."/>
            <person name="Tomko P."/>
            <person name="Gavelis G."/>
            <person name="Widhalm J.R."/>
            <person name="Wisecaver J.H."/>
        </authorList>
    </citation>
    <scope>NUCLEOTIDE SEQUENCE</scope>
    <source>
        <strain evidence="2">ECLA1</strain>
    </source>
</reference>
<keyword evidence="3" id="KW-1185">Reference proteome</keyword>
<protein>
    <submittedName>
        <fullName evidence="2">Uncharacterized protein</fullName>
    </submittedName>
</protein>
<dbReference type="Proteomes" id="UP001283361">
    <property type="component" value="Unassembled WGS sequence"/>
</dbReference>
<organism evidence="2 3">
    <name type="scientific">Elysia crispata</name>
    <name type="common">lettuce slug</name>
    <dbReference type="NCBI Taxonomy" id="231223"/>
    <lineage>
        <taxon>Eukaryota</taxon>
        <taxon>Metazoa</taxon>
        <taxon>Spiralia</taxon>
        <taxon>Lophotrochozoa</taxon>
        <taxon>Mollusca</taxon>
        <taxon>Gastropoda</taxon>
        <taxon>Heterobranchia</taxon>
        <taxon>Euthyneura</taxon>
        <taxon>Panpulmonata</taxon>
        <taxon>Sacoglossa</taxon>
        <taxon>Placobranchoidea</taxon>
        <taxon>Plakobranchidae</taxon>
        <taxon>Elysia</taxon>
    </lineage>
</organism>
<evidence type="ECO:0000313" key="3">
    <source>
        <dbReference type="Proteomes" id="UP001283361"/>
    </source>
</evidence>
<sequence length="187" mass="21560">MCLEVLEVRPLSRRHDRVRNSPKLEPDTFTQKLTGYNRSIRSFHCPLAPSTRLASFKERFRDVRTLLLRWRKSMVHGPRMLRASRFILTKKQQQQKNGCAYTIEHSLRSVALVVCHKYTTQPSRSPQQGADNGVNMVTSPPTAPTYTQVCFYNHWRVPSELHITSGDQNGFGDSMPGLPRSHLNREK</sequence>